<accession>A0A106QBQ0</accession>
<dbReference type="EMBL" id="LPHD01000049">
    <property type="protein sequence ID" value="KWA83923.1"/>
    <property type="molecule type" value="Genomic_DNA"/>
</dbReference>
<gene>
    <name evidence="1" type="ORF">WL29_21390</name>
</gene>
<comment type="caution">
    <text evidence="1">The sequence shown here is derived from an EMBL/GenBank/DDBJ whole genome shotgun (WGS) entry which is preliminary data.</text>
</comment>
<sequence>MQHACVSELPVFSKAAERRVKDRLPIPTACPHCGGAVQFVNNAEVYGRPYGWPWIYLCQNTACRAYVGTHPDTNIPLGTLATAAIRAARVKAKDQFNAMWQSGAMSRTEAYSWLASRMRIPVAACHFGWFDAAQCSRAMHEMTEAATTPQPTPTSIKAFADLRAILAAGSGKRRQANR</sequence>
<protein>
    <submittedName>
        <fullName evidence="1">Uncharacterized protein</fullName>
    </submittedName>
</protein>
<dbReference type="AlphaFoldDB" id="A0A106QBQ0"/>
<organism evidence="1 2">
    <name type="scientific">Burkholderia ubonensis</name>
    <dbReference type="NCBI Taxonomy" id="101571"/>
    <lineage>
        <taxon>Bacteria</taxon>
        <taxon>Pseudomonadati</taxon>
        <taxon>Pseudomonadota</taxon>
        <taxon>Betaproteobacteria</taxon>
        <taxon>Burkholderiales</taxon>
        <taxon>Burkholderiaceae</taxon>
        <taxon>Burkholderia</taxon>
        <taxon>Burkholderia cepacia complex</taxon>
    </lineage>
</organism>
<name>A0A106QBQ0_9BURK</name>
<dbReference type="InterPro" id="IPR021686">
    <property type="entry name" value="DUF3268"/>
</dbReference>
<evidence type="ECO:0000313" key="1">
    <source>
        <dbReference type="EMBL" id="KWA83923.1"/>
    </source>
</evidence>
<dbReference type="Proteomes" id="UP000060630">
    <property type="component" value="Unassembled WGS sequence"/>
</dbReference>
<evidence type="ECO:0000313" key="2">
    <source>
        <dbReference type="Proteomes" id="UP000060630"/>
    </source>
</evidence>
<proteinExistence type="predicted"/>
<dbReference type="Pfam" id="PF11672">
    <property type="entry name" value="DUF3268"/>
    <property type="match status" value="1"/>
</dbReference>
<reference evidence="1 2" key="1">
    <citation type="submission" date="2015-11" db="EMBL/GenBank/DDBJ databases">
        <title>Expanding the genomic diversity of Burkholderia species for the development of highly accurate diagnostics.</title>
        <authorList>
            <person name="Sahl J."/>
            <person name="Keim P."/>
            <person name="Wagner D."/>
        </authorList>
    </citation>
    <scope>NUCLEOTIDE SEQUENCE [LARGE SCALE GENOMIC DNA]</scope>
    <source>
        <strain evidence="1 2">MSMB2087WGS</strain>
    </source>
</reference>